<comment type="caution">
    <text evidence="2">The sequence shown here is derived from an EMBL/GenBank/DDBJ whole genome shotgun (WGS) entry which is preliminary data.</text>
</comment>
<dbReference type="EMBL" id="QGKW02001660">
    <property type="protein sequence ID" value="KAF2580566.1"/>
    <property type="molecule type" value="Genomic_DNA"/>
</dbReference>
<evidence type="ECO:0000313" key="3">
    <source>
        <dbReference type="Proteomes" id="UP000712281"/>
    </source>
</evidence>
<dbReference type="AlphaFoldDB" id="A0A8S9JGP9"/>
<feature type="compositionally biased region" description="Low complexity" evidence="1">
    <location>
        <begin position="24"/>
        <end position="33"/>
    </location>
</feature>
<dbReference type="Proteomes" id="UP000712281">
    <property type="component" value="Unassembled WGS sequence"/>
</dbReference>
<protein>
    <submittedName>
        <fullName evidence="2">Uncharacterized protein</fullName>
    </submittedName>
</protein>
<evidence type="ECO:0000313" key="2">
    <source>
        <dbReference type="EMBL" id="KAF2580566.1"/>
    </source>
</evidence>
<feature type="compositionally biased region" description="Basic and acidic residues" evidence="1">
    <location>
        <begin position="35"/>
        <end position="47"/>
    </location>
</feature>
<sequence>MKGGVSSEAEPPTKKRKKVKTQNESEVAAAGKGSSKKEGSKDLELENKTTLRTIVSTLDYISEKFRQFDSRLEAYELDRNRPLMDQKTIDDNVKALLEERLKVLGQNSVNSPTLAATPGKVFGPKKNLAKELDKESGVKSTLAEEFGSVAKATDLDSQHVDFILVSPSKATKDDKDAKVPAYGRGCRGKRIVKGEEADEKKKAAQADAVFKRKEKAEAKKKVAEAKKKDCEAKKKEAEAKKKEAEGKKKQKAEGKKKEAEVKKKIEAELKKRKHAESKNKEVTPSGEDNVFADVTDEVVGGENEFAPESDVEGSELVRYAIIKEYREKSVQLTPKGFSKAEVFSPAVFPYVGENGTTCLRKNVTPSSGIPSKPPAPADKPAVLSADHEGDFYSILIHERPWPKKEYGWVFDNKSTVRISVPTLGRYVATEFWLELGRYVATERNARSVAR</sequence>
<feature type="region of interest" description="Disordered" evidence="1">
    <location>
        <begin position="195"/>
        <end position="290"/>
    </location>
</feature>
<accession>A0A8S9JGP9</accession>
<feature type="compositionally biased region" description="Basic and acidic residues" evidence="1">
    <location>
        <begin position="195"/>
        <end position="269"/>
    </location>
</feature>
<organism evidence="2 3">
    <name type="scientific">Brassica cretica</name>
    <name type="common">Mustard</name>
    <dbReference type="NCBI Taxonomy" id="69181"/>
    <lineage>
        <taxon>Eukaryota</taxon>
        <taxon>Viridiplantae</taxon>
        <taxon>Streptophyta</taxon>
        <taxon>Embryophyta</taxon>
        <taxon>Tracheophyta</taxon>
        <taxon>Spermatophyta</taxon>
        <taxon>Magnoliopsida</taxon>
        <taxon>eudicotyledons</taxon>
        <taxon>Gunneridae</taxon>
        <taxon>Pentapetalae</taxon>
        <taxon>rosids</taxon>
        <taxon>malvids</taxon>
        <taxon>Brassicales</taxon>
        <taxon>Brassicaceae</taxon>
        <taxon>Brassiceae</taxon>
        <taxon>Brassica</taxon>
    </lineage>
</organism>
<name>A0A8S9JGP9_BRACR</name>
<evidence type="ECO:0000256" key="1">
    <source>
        <dbReference type="SAM" id="MobiDB-lite"/>
    </source>
</evidence>
<feature type="region of interest" description="Disordered" evidence="1">
    <location>
        <begin position="1"/>
        <end position="47"/>
    </location>
</feature>
<proteinExistence type="predicted"/>
<gene>
    <name evidence="2" type="ORF">F2Q68_00005535</name>
</gene>
<reference evidence="2" key="1">
    <citation type="submission" date="2019-12" db="EMBL/GenBank/DDBJ databases">
        <title>Genome sequencing and annotation of Brassica cretica.</title>
        <authorList>
            <person name="Studholme D.J."/>
            <person name="Sarris P.F."/>
        </authorList>
    </citation>
    <scope>NUCLEOTIDE SEQUENCE</scope>
    <source>
        <strain evidence="2">PFS-001/15</strain>
        <tissue evidence="2">Leaf</tissue>
    </source>
</reference>